<keyword evidence="1" id="KW-1133">Transmembrane helix</keyword>
<evidence type="ECO:0000313" key="4">
    <source>
        <dbReference type="EMBL" id="TKG26564.1"/>
    </source>
</evidence>
<keyword evidence="2" id="KW-0732">Signal</keyword>
<gene>
    <name evidence="3" type="ORF">BCS92_19535</name>
    <name evidence="4" type="ORF">FC057_24360</name>
</gene>
<name>A0A2N7NF36_9VIBR</name>
<keyword evidence="1" id="KW-0812">Transmembrane</keyword>
<feature type="chain" id="PRO_5030054137" evidence="2">
    <location>
        <begin position="22"/>
        <end position="357"/>
    </location>
</feature>
<organism evidence="3 5">
    <name type="scientific">Vibrio tasmaniensis</name>
    <dbReference type="NCBI Taxonomy" id="212663"/>
    <lineage>
        <taxon>Bacteria</taxon>
        <taxon>Pseudomonadati</taxon>
        <taxon>Pseudomonadota</taxon>
        <taxon>Gammaproteobacteria</taxon>
        <taxon>Vibrionales</taxon>
        <taxon>Vibrionaceae</taxon>
        <taxon>Vibrio</taxon>
    </lineage>
</organism>
<dbReference type="EMBL" id="SYVV01000072">
    <property type="protein sequence ID" value="TKG26564.1"/>
    <property type="molecule type" value="Genomic_DNA"/>
</dbReference>
<keyword evidence="1" id="KW-0472">Membrane</keyword>
<evidence type="ECO:0000313" key="5">
    <source>
        <dbReference type="Proteomes" id="UP000235579"/>
    </source>
</evidence>
<reference evidence="3" key="2">
    <citation type="submission" date="2016-07" db="EMBL/GenBank/DDBJ databases">
        <authorList>
            <person name="Wan K."/>
            <person name="Booth B."/>
            <person name="Spirohn K."/>
            <person name="Hao T."/>
            <person name="Hu Y."/>
            <person name="Calderwood M."/>
            <person name="Hill D."/>
            <person name="Mohr S."/>
            <person name="Vidal M."/>
            <person name="Celniker S."/>
            <person name="Perrimon N."/>
        </authorList>
    </citation>
    <scope>NUCLEOTIDE SEQUENCE</scope>
    <source>
        <strain evidence="3">10N.222.48.A2</strain>
    </source>
</reference>
<accession>A0A2N7NF36</accession>
<reference evidence="4 6" key="4">
    <citation type="submission" date="2019-04" db="EMBL/GenBank/DDBJ databases">
        <title>A reverse ecology approach based on a biological definition of microbial populations.</title>
        <authorList>
            <person name="Arevalo P."/>
            <person name="Vaninsberghe D."/>
            <person name="Elsherbini J."/>
            <person name="Gore J."/>
            <person name="Polz M."/>
        </authorList>
    </citation>
    <scope>NUCLEOTIDE SEQUENCE [LARGE SCALE GENOMIC DNA]</scope>
    <source>
        <strain evidence="4 6">10N.222.45.A8</strain>
    </source>
</reference>
<feature type="signal peptide" evidence="2">
    <location>
        <begin position="1"/>
        <end position="21"/>
    </location>
</feature>
<dbReference type="Proteomes" id="UP000308018">
    <property type="component" value="Unassembled WGS sequence"/>
</dbReference>
<dbReference type="Proteomes" id="UP000235579">
    <property type="component" value="Unassembled WGS sequence"/>
</dbReference>
<reference evidence="5" key="1">
    <citation type="submission" date="2016-07" db="EMBL/GenBank/DDBJ databases">
        <title>Nontailed viruses are major unrecognized killers of bacteria in the ocean.</title>
        <authorList>
            <person name="Kauffman K."/>
            <person name="Hussain F."/>
            <person name="Yang J."/>
            <person name="Arevalo P."/>
            <person name="Brown J."/>
            <person name="Cutler M."/>
            <person name="Kelly L."/>
            <person name="Polz M.F."/>
        </authorList>
    </citation>
    <scope>NUCLEOTIDE SEQUENCE [LARGE SCALE GENOMIC DNA]</scope>
    <source>
        <strain evidence="5">10N.222.48.A2</strain>
    </source>
</reference>
<dbReference type="AlphaFoldDB" id="A0A2N7NF36"/>
<evidence type="ECO:0000313" key="3">
    <source>
        <dbReference type="EMBL" id="PMP11760.1"/>
    </source>
</evidence>
<evidence type="ECO:0000313" key="6">
    <source>
        <dbReference type="Proteomes" id="UP000308018"/>
    </source>
</evidence>
<dbReference type="RefSeq" id="WP_102258144.1">
    <property type="nucleotide sequence ID" value="NZ_MDBP01000059.1"/>
</dbReference>
<feature type="transmembrane region" description="Helical" evidence="1">
    <location>
        <begin position="31"/>
        <end position="47"/>
    </location>
</feature>
<proteinExistence type="predicted"/>
<sequence>MKNVVWLITLIVAVIFGSSLAAVTNYGDLATWVAAAGTVGTLVFLATQHMQQMNHNLERFDFERQQWLTQAENSHFDNFDKHLQEIVEAENFEITFQFKRKLHKSLFTDYISKEFKPTIEPHNLQTGFPLFEVEHHIHDYQKTIIEHSEVSPDILNIDYGISSAFKSLHVTCFRLYGVGDISNTTDPSFKPVTLNILQPVSSLFLIGRVSSRLHEYCKLEKVPIPNRTTFFSEKGFIDALFDYGYSDEKPSYIHLNTGPLDVLTVLYKTNQVIKSIDVKNCTLNELADKCSYYQFFNAGKCYVGDPNNQSDVKKYLQHISHLFNQLVVSQGLSLDHLEIINGHRDYLSNHFSIHEID</sequence>
<reference evidence="3" key="3">
    <citation type="journal article" date="2018" name="Nature">
        <title>A major lineage of non-tailed dsDNA viruses as unrecognized killers of marine bacteria.</title>
        <authorList>
            <person name="Kauffman K.M."/>
            <person name="Hussain F.A."/>
            <person name="Yang J."/>
            <person name="Arevalo P."/>
            <person name="Brown J.M."/>
            <person name="Chang W.K."/>
            <person name="VanInsberghe D."/>
            <person name="Elsherbini J."/>
            <person name="Sharma R.S."/>
            <person name="Cutler M.B."/>
            <person name="Kelly L."/>
            <person name="Polz M.F."/>
        </authorList>
    </citation>
    <scope>NUCLEOTIDE SEQUENCE</scope>
    <source>
        <strain evidence="3">10N.222.48.A2</strain>
    </source>
</reference>
<protein>
    <submittedName>
        <fullName evidence="3">Uncharacterized protein</fullName>
    </submittedName>
</protein>
<evidence type="ECO:0000256" key="2">
    <source>
        <dbReference type="SAM" id="SignalP"/>
    </source>
</evidence>
<dbReference type="EMBL" id="MDBP01000059">
    <property type="protein sequence ID" value="PMP11760.1"/>
    <property type="molecule type" value="Genomic_DNA"/>
</dbReference>
<evidence type="ECO:0000256" key="1">
    <source>
        <dbReference type="SAM" id="Phobius"/>
    </source>
</evidence>
<comment type="caution">
    <text evidence="3">The sequence shown here is derived from an EMBL/GenBank/DDBJ whole genome shotgun (WGS) entry which is preliminary data.</text>
</comment>